<dbReference type="InterPro" id="IPR028359">
    <property type="entry name" value="UDP_ManNAc/GlcNAc_DH"/>
</dbReference>
<dbReference type="GO" id="GO:0016628">
    <property type="term" value="F:oxidoreductase activity, acting on the CH-CH group of donors, NAD or NADP as acceptor"/>
    <property type="evidence" value="ECO:0007669"/>
    <property type="project" value="InterPro"/>
</dbReference>
<dbReference type="GO" id="GO:0051287">
    <property type="term" value="F:NAD binding"/>
    <property type="evidence" value="ECO:0007669"/>
    <property type="project" value="InterPro"/>
</dbReference>
<feature type="domain" description="UDP-glucose/GDP-mannose dehydrogenase dimerisation" evidence="4">
    <location>
        <begin position="211"/>
        <end position="299"/>
    </location>
</feature>
<dbReference type="SUPFAM" id="SSF52413">
    <property type="entry name" value="UDP-glucose/GDP-mannose dehydrogenase C-terminal domain"/>
    <property type="match status" value="1"/>
</dbReference>
<dbReference type="PANTHER" id="PTHR43750">
    <property type="entry name" value="UDP-GLUCOSE 6-DEHYDROGENASE TUAD"/>
    <property type="match status" value="1"/>
</dbReference>
<evidence type="ECO:0000256" key="3">
    <source>
        <dbReference type="ARBA" id="ARBA00023027"/>
    </source>
</evidence>
<comment type="similarity">
    <text evidence="1">Belongs to the UDP-glucose/GDP-mannose dehydrogenase family.</text>
</comment>
<evidence type="ECO:0000256" key="2">
    <source>
        <dbReference type="ARBA" id="ARBA00023002"/>
    </source>
</evidence>
<organism evidence="7">
    <name type="scientific">viral metagenome</name>
    <dbReference type="NCBI Taxonomy" id="1070528"/>
    <lineage>
        <taxon>unclassified sequences</taxon>
        <taxon>metagenomes</taxon>
        <taxon>organismal metagenomes</taxon>
    </lineage>
</organism>
<dbReference type="InterPro" id="IPR008927">
    <property type="entry name" value="6-PGluconate_DH-like_C_sf"/>
</dbReference>
<evidence type="ECO:0000259" key="4">
    <source>
        <dbReference type="Pfam" id="PF00984"/>
    </source>
</evidence>
<evidence type="ECO:0000313" key="7">
    <source>
        <dbReference type="EMBL" id="QHT96437.1"/>
    </source>
</evidence>
<dbReference type="InterPro" id="IPR036291">
    <property type="entry name" value="NAD(P)-bd_dom_sf"/>
</dbReference>
<dbReference type="GO" id="GO:0000271">
    <property type="term" value="P:polysaccharide biosynthetic process"/>
    <property type="evidence" value="ECO:0007669"/>
    <property type="project" value="InterPro"/>
</dbReference>
<dbReference type="PANTHER" id="PTHR43750:SF3">
    <property type="entry name" value="UDP-GLUCOSE 6-DEHYDROGENASE TUAD"/>
    <property type="match status" value="1"/>
</dbReference>
<dbReference type="Pfam" id="PF03720">
    <property type="entry name" value="UDPG_MGDP_dh_C"/>
    <property type="match status" value="1"/>
</dbReference>
<keyword evidence="3" id="KW-0520">NAD</keyword>
<name>A0A6C0IX67_9ZZZZ</name>
<dbReference type="NCBIfam" id="TIGR03026">
    <property type="entry name" value="NDP-sugDHase"/>
    <property type="match status" value="1"/>
</dbReference>
<accession>A0A6C0IX67</accession>
<evidence type="ECO:0000259" key="5">
    <source>
        <dbReference type="Pfam" id="PF03720"/>
    </source>
</evidence>
<protein>
    <submittedName>
        <fullName evidence="7">Uncharacterized protein</fullName>
    </submittedName>
</protein>
<dbReference type="SUPFAM" id="SSF48179">
    <property type="entry name" value="6-phosphogluconate dehydrogenase C-terminal domain-like"/>
    <property type="match status" value="1"/>
</dbReference>
<dbReference type="InterPro" id="IPR014027">
    <property type="entry name" value="UDP-Glc/GDP-Man_DH_C"/>
</dbReference>
<keyword evidence="2" id="KW-0560">Oxidoreductase</keyword>
<dbReference type="InterPro" id="IPR036220">
    <property type="entry name" value="UDP-Glc/GDP-Man_DH_C_sf"/>
</dbReference>
<dbReference type="Pfam" id="PF03721">
    <property type="entry name" value="UDPG_MGDP_dh_N"/>
    <property type="match status" value="1"/>
</dbReference>
<dbReference type="PIRSF" id="PIRSF000124">
    <property type="entry name" value="UDPglc_GDPman_dh"/>
    <property type="match status" value="1"/>
</dbReference>
<reference evidence="7" key="1">
    <citation type="journal article" date="2020" name="Nature">
        <title>Giant virus diversity and host interactions through global metagenomics.</title>
        <authorList>
            <person name="Schulz F."/>
            <person name="Roux S."/>
            <person name="Paez-Espino D."/>
            <person name="Jungbluth S."/>
            <person name="Walsh D.A."/>
            <person name="Denef V.J."/>
            <person name="McMahon K.D."/>
            <person name="Konstantinidis K.T."/>
            <person name="Eloe-Fadrosh E.A."/>
            <person name="Kyrpides N.C."/>
            <person name="Woyke T."/>
        </authorList>
    </citation>
    <scope>NUCLEOTIDE SEQUENCE</scope>
    <source>
        <strain evidence="7">GVMAG-M-3300024302-11</strain>
    </source>
</reference>
<dbReference type="InterPro" id="IPR001732">
    <property type="entry name" value="UDP-Glc/GDP-Man_DH_N"/>
</dbReference>
<feature type="domain" description="UDP-glucose/GDP-mannose dehydrogenase C-terminal" evidence="5">
    <location>
        <begin position="329"/>
        <end position="380"/>
    </location>
</feature>
<evidence type="ECO:0000259" key="6">
    <source>
        <dbReference type="Pfam" id="PF03721"/>
    </source>
</evidence>
<proteinExistence type="inferred from homology"/>
<dbReference type="AlphaFoldDB" id="A0A6C0IX67"/>
<dbReference type="SUPFAM" id="SSF51735">
    <property type="entry name" value="NAD(P)-binding Rossmann-fold domains"/>
    <property type="match status" value="1"/>
</dbReference>
<feature type="domain" description="UDP-glucose/GDP-mannose dehydrogenase N-terminal" evidence="6">
    <location>
        <begin position="1"/>
        <end position="194"/>
    </location>
</feature>
<dbReference type="PIRSF" id="PIRSF500136">
    <property type="entry name" value="UDP_ManNAc_DH"/>
    <property type="match status" value="1"/>
</dbReference>
<evidence type="ECO:0000256" key="1">
    <source>
        <dbReference type="ARBA" id="ARBA00006601"/>
    </source>
</evidence>
<dbReference type="InterPro" id="IPR014026">
    <property type="entry name" value="UDP-Glc/GDP-Man_DH_dimer"/>
</dbReference>
<dbReference type="InterPro" id="IPR017476">
    <property type="entry name" value="UDP-Glc/GDP-Man"/>
</dbReference>
<dbReference type="GO" id="GO:0016616">
    <property type="term" value="F:oxidoreductase activity, acting on the CH-OH group of donors, NAD or NADP as acceptor"/>
    <property type="evidence" value="ECO:0007669"/>
    <property type="project" value="InterPro"/>
</dbReference>
<dbReference type="Pfam" id="PF00984">
    <property type="entry name" value="UDPG_MGDP_dh"/>
    <property type="match status" value="1"/>
</dbReference>
<dbReference type="EMBL" id="MN740257">
    <property type="protein sequence ID" value="QHT96437.1"/>
    <property type="molecule type" value="Genomic_DNA"/>
</dbReference>
<dbReference type="Gene3D" id="3.40.50.720">
    <property type="entry name" value="NAD(P)-binding Rossmann-like Domain"/>
    <property type="match status" value="2"/>
</dbReference>
<sequence>MKVSFIGLGKLGLPVAVAIDAKGHEVLGYDINPKYNSKIKPIDCLFTQEKNELLDGPITPMVEKSNLKFADSLEESLKFGDIVFVAIQTPHIAKYGGQCPIPDEREDFDYTWLIDCIKQIGEVLDTLGEDKIVTIISTVLPGTLRKYILPTMSKRINLCYNPFFIAMGTVVNDFYNPEFILLGKVNQEAEDKVKAFYKTITDATVFSTSLENAELIKVSYNTFITTKVVMANNLMEMCHYLPNTNIDEVSAALKLGTRRLIAPAYLTGGMGDGGGCHPRDNIAMSWLSNELGLKNNYYDFIMKKREEQSQFLTDLVKNKKEELNLPVCILGTAFKAETNLLDGSTALLLKYQLKEMGVEVETYDPNIDEEEIELGKKIYFIGCGHKIFKEYKFVEGSHVIDPHRYLPKLEGVTYTEIGIGPKV</sequence>